<dbReference type="EMBL" id="CP113517">
    <property type="protein sequence ID" value="WAR46732.1"/>
    <property type="molecule type" value="Genomic_DNA"/>
</dbReference>
<sequence length="230" mass="25707">MQLAVLDPLRADQDFPPLEQALDEPNGLIAVGGCLSPRRIVNAYRSGIFPWFNPGEPILWWSPDPRSVLFPEHLYVSRSLTKTLRKQRFEIRFDSAFADVIEACSTPRHAQGGTWITQDMKNAYCQLHALGIAHSFEAWQHGQLVGGLYGIGIGRVFFGESMFHRVTDASKVAFVALVAQLSAWGYQLIDCQVSSEHLFSLGAEEIPRQQFAELLNQLCPQSPTPAAWQP</sequence>
<name>A0ABY7GQE1_9GAMM</name>
<comment type="similarity">
    <text evidence="4">Belongs to the L/F-transferase family.</text>
</comment>
<dbReference type="Proteomes" id="UP001162780">
    <property type="component" value="Chromosome"/>
</dbReference>
<dbReference type="Gene3D" id="3.30.70.3550">
    <property type="entry name" value="Leucyl/phenylalanyl-tRNA-protein transferase, N-terminal domain"/>
    <property type="match status" value="1"/>
</dbReference>
<reference evidence="5" key="1">
    <citation type="submission" date="2022-11" db="EMBL/GenBank/DDBJ databases">
        <title>Methylomonas rapida sp. nov., Carotenoid-Producing Obligate Methanotrophs with High Growth Characteristics and Biotechnological Potential.</title>
        <authorList>
            <person name="Tikhonova E.N."/>
            <person name="Suleimanov R.Z."/>
            <person name="Miroshnikov K."/>
            <person name="Oshkin I.Y."/>
            <person name="Belova S.E."/>
            <person name="Danilova O.V."/>
            <person name="Ashikhmin A."/>
            <person name="Konopkin A."/>
            <person name="But S.Y."/>
            <person name="Khmelenina V.N."/>
            <person name="Kuznetsov N."/>
            <person name="Pimenov N.V."/>
            <person name="Dedysh S.N."/>
        </authorList>
    </citation>
    <scope>NUCLEOTIDE SEQUENCE</scope>
    <source>
        <strain evidence="5">MP1</strain>
    </source>
</reference>
<dbReference type="HAMAP" id="MF_00688">
    <property type="entry name" value="Leu_Phe_trans"/>
    <property type="match status" value="1"/>
</dbReference>
<keyword evidence="6" id="KW-1185">Reference proteome</keyword>
<dbReference type="InterPro" id="IPR042203">
    <property type="entry name" value="Leu/Phe-tRNA_Trfase_C"/>
</dbReference>
<dbReference type="Gene3D" id="3.40.630.70">
    <property type="entry name" value="Leucyl/phenylalanyl-tRNA-protein transferase, C-terminal domain"/>
    <property type="match status" value="1"/>
</dbReference>
<accession>A0ABY7GQE1</accession>
<proteinExistence type="inferred from homology"/>
<evidence type="ECO:0000256" key="4">
    <source>
        <dbReference type="HAMAP-Rule" id="MF_00688"/>
    </source>
</evidence>
<dbReference type="InterPro" id="IPR042221">
    <property type="entry name" value="Leu/Phe-tRNA_Trfase_N"/>
</dbReference>
<dbReference type="PANTHER" id="PTHR30098">
    <property type="entry name" value="LEUCYL/PHENYLALANYL-TRNA--PROTEIN TRANSFERASE"/>
    <property type="match status" value="1"/>
</dbReference>
<gene>
    <name evidence="4 5" type="primary">aat</name>
    <name evidence="5" type="ORF">NM686_009525</name>
</gene>
<dbReference type="RefSeq" id="WP_255187645.1">
    <property type="nucleotide sequence ID" value="NZ_CP113517.1"/>
</dbReference>
<organism evidence="5 6">
    <name type="scientific">Methylomonas rapida</name>
    <dbReference type="NCBI Taxonomy" id="2963939"/>
    <lineage>
        <taxon>Bacteria</taxon>
        <taxon>Pseudomonadati</taxon>
        <taxon>Pseudomonadota</taxon>
        <taxon>Gammaproteobacteria</taxon>
        <taxon>Methylococcales</taxon>
        <taxon>Methylococcaceae</taxon>
        <taxon>Methylomonas</taxon>
    </lineage>
</organism>
<evidence type="ECO:0000313" key="5">
    <source>
        <dbReference type="EMBL" id="WAR46732.1"/>
    </source>
</evidence>
<evidence type="ECO:0000256" key="1">
    <source>
        <dbReference type="ARBA" id="ARBA00022490"/>
    </source>
</evidence>
<evidence type="ECO:0000256" key="2">
    <source>
        <dbReference type="ARBA" id="ARBA00022679"/>
    </source>
</evidence>
<comment type="function">
    <text evidence="4">Functions in the N-end rule pathway of protein degradation where it conjugates Leu, Phe and, less efficiently, Met from aminoacyl-tRNAs to the N-termini of proteins containing an N-terminal arginine or lysine.</text>
</comment>
<dbReference type="InterPro" id="IPR016181">
    <property type="entry name" value="Acyl_CoA_acyltransferase"/>
</dbReference>
<comment type="catalytic activity">
    <reaction evidence="4">
        <text>N-terminal L-lysyl-[protein] + L-leucyl-tRNA(Leu) = N-terminal L-leucyl-L-lysyl-[protein] + tRNA(Leu) + H(+)</text>
        <dbReference type="Rhea" id="RHEA:12340"/>
        <dbReference type="Rhea" id="RHEA-COMP:9613"/>
        <dbReference type="Rhea" id="RHEA-COMP:9622"/>
        <dbReference type="Rhea" id="RHEA-COMP:12670"/>
        <dbReference type="Rhea" id="RHEA-COMP:12671"/>
        <dbReference type="ChEBI" id="CHEBI:15378"/>
        <dbReference type="ChEBI" id="CHEBI:65249"/>
        <dbReference type="ChEBI" id="CHEBI:78442"/>
        <dbReference type="ChEBI" id="CHEBI:78494"/>
        <dbReference type="ChEBI" id="CHEBI:133043"/>
        <dbReference type="EC" id="2.3.2.6"/>
    </reaction>
</comment>
<evidence type="ECO:0000313" key="6">
    <source>
        <dbReference type="Proteomes" id="UP001162780"/>
    </source>
</evidence>
<comment type="catalytic activity">
    <reaction evidence="4">
        <text>L-phenylalanyl-tRNA(Phe) + an N-terminal L-alpha-aminoacyl-[protein] = an N-terminal L-phenylalanyl-L-alpha-aminoacyl-[protein] + tRNA(Phe)</text>
        <dbReference type="Rhea" id="RHEA:43632"/>
        <dbReference type="Rhea" id="RHEA-COMP:9668"/>
        <dbReference type="Rhea" id="RHEA-COMP:9699"/>
        <dbReference type="Rhea" id="RHEA-COMP:10636"/>
        <dbReference type="Rhea" id="RHEA-COMP:10637"/>
        <dbReference type="ChEBI" id="CHEBI:78442"/>
        <dbReference type="ChEBI" id="CHEBI:78531"/>
        <dbReference type="ChEBI" id="CHEBI:78597"/>
        <dbReference type="ChEBI" id="CHEBI:83561"/>
        <dbReference type="EC" id="2.3.2.6"/>
    </reaction>
</comment>
<protein>
    <recommendedName>
        <fullName evidence="4">Leucyl/phenylalanyl-tRNA--protein transferase</fullName>
        <ecNumber evidence="4">2.3.2.6</ecNumber>
    </recommendedName>
    <alternativeName>
        <fullName evidence="4">L/F-transferase</fullName>
    </alternativeName>
    <alternativeName>
        <fullName evidence="4">Leucyltransferase</fullName>
    </alternativeName>
    <alternativeName>
        <fullName evidence="4">Phenyalanyltransferase</fullName>
    </alternativeName>
</protein>
<comment type="subcellular location">
    <subcellularLocation>
        <location evidence="4">Cytoplasm</location>
    </subcellularLocation>
</comment>
<keyword evidence="2 4" id="KW-0808">Transferase</keyword>
<keyword evidence="1 4" id="KW-0963">Cytoplasm</keyword>
<dbReference type="EC" id="2.3.2.6" evidence="4"/>
<keyword evidence="3 4" id="KW-0012">Acyltransferase</keyword>
<dbReference type="NCBIfam" id="TIGR00667">
    <property type="entry name" value="aat"/>
    <property type="match status" value="1"/>
</dbReference>
<dbReference type="SUPFAM" id="SSF55729">
    <property type="entry name" value="Acyl-CoA N-acyltransferases (Nat)"/>
    <property type="match status" value="1"/>
</dbReference>
<dbReference type="Pfam" id="PF03588">
    <property type="entry name" value="Leu_Phe_trans"/>
    <property type="match status" value="1"/>
</dbReference>
<comment type="catalytic activity">
    <reaction evidence="4">
        <text>N-terminal L-arginyl-[protein] + L-leucyl-tRNA(Leu) = N-terminal L-leucyl-L-arginyl-[protein] + tRNA(Leu) + H(+)</text>
        <dbReference type="Rhea" id="RHEA:50416"/>
        <dbReference type="Rhea" id="RHEA-COMP:9613"/>
        <dbReference type="Rhea" id="RHEA-COMP:9622"/>
        <dbReference type="Rhea" id="RHEA-COMP:12672"/>
        <dbReference type="Rhea" id="RHEA-COMP:12673"/>
        <dbReference type="ChEBI" id="CHEBI:15378"/>
        <dbReference type="ChEBI" id="CHEBI:64719"/>
        <dbReference type="ChEBI" id="CHEBI:78442"/>
        <dbReference type="ChEBI" id="CHEBI:78494"/>
        <dbReference type="ChEBI" id="CHEBI:133044"/>
        <dbReference type="EC" id="2.3.2.6"/>
    </reaction>
</comment>
<dbReference type="InterPro" id="IPR004616">
    <property type="entry name" value="Leu/Phe-tRNA_Trfase"/>
</dbReference>
<dbReference type="GO" id="GO:0008914">
    <property type="term" value="F:leucyl-tRNA--protein transferase activity"/>
    <property type="evidence" value="ECO:0007669"/>
    <property type="project" value="UniProtKB-EC"/>
</dbReference>
<evidence type="ECO:0000256" key="3">
    <source>
        <dbReference type="ARBA" id="ARBA00023315"/>
    </source>
</evidence>
<dbReference type="PANTHER" id="PTHR30098:SF2">
    <property type="entry name" value="LEUCYL_PHENYLALANYL-TRNA--PROTEIN TRANSFERASE"/>
    <property type="match status" value="1"/>
</dbReference>